<reference evidence="14 15" key="1">
    <citation type="submission" date="2006-02" db="EMBL/GenBank/DDBJ databases">
        <authorList>
            <person name="Waterbury J."/>
            <person name="Ferriera S."/>
            <person name="Johnson J."/>
            <person name="Kravitz S."/>
            <person name="Halpern A."/>
            <person name="Remington K."/>
            <person name="Beeson K."/>
            <person name="Tran B."/>
            <person name="Rogers Y.-H."/>
            <person name="Friedman R."/>
            <person name="Venter J.C."/>
        </authorList>
    </citation>
    <scope>NUCLEOTIDE SEQUENCE [LARGE SCALE GENOMIC DNA]</scope>
    <source>
        <strain evidence="14 15">Nb-231</strain>
    </source>
</reference>
<dbReference type="PANTHER" id="PTHR32507">
    <property type="entry name" value="NA(+)/H(+) ANTIPORTER 1"/>
    <property type="match status" value="1"/>
</dbReference>
<dbReference type="EMBL" id="AAOF01000016">
    <property type="protein sequence ID" value="EAR20840.1"/>
    <property type="molecule type" value="Genomic_DNA"/>
</dbReference>
<evidence type="ECO:0000256" key="11">
    <source>
        <dbReference type="ARBA" id="ARBA00023136"/>
    </source>
</evidence>
<sequence length="578" mass="61843">MAYTDQIVFLAGFLLTLSILASIPAERSGVPVLVIFLVLGMLAGEQGLGGVQFEDVATAHLLGTMALAVILFDGGLHTPLSSFRTGLGPGLSLATAGVVATAIITAGCVVLLYGDPWLNSLLLVSIISSTDAAAVFYLLRARGLELHPRVRNTLEIESGVNDPIAIFLTVVLIEWVLQQHQATPAGLLVSLGQQLIGGAALGGAGGALLTWVVNRLPLPASLYPLLALSGGLLIYGMSAYIGGSGFLAAYLAGLILGNRARLARRSIQRFHDGIAWLCQIGLFLMLGLLVTPSDLLQVAPKALLVVGAIIVLGRPLAVALCLLPFRFPWRQVVFISWVGIRGAVPIVLSLFPLLAGVPGAVVDFNLVFFIVLISLLLQGWTVAPVARWLSLQLPRLHPDARWIDLGIPSDHELVICELPPQCPALNAPLGALQPPYGVQLLALVRQGCSVPVTPQRALQARDLLYLLVPSADSSVQERFDHWLDEMGAQQPESQRRFYGEFTIGALSPMADFAAIYLSKPIIDAQPDETIGDYLNRRLHNKASEGDLVEVGNVMLVVREMDQRQIVKVGVKLPRPPAS</sequence>
<dbReference type="NCBIfam" id="NF003715">
    <property type="entry name" value="PRK05326.1-2"/>
    <property type="match status" value="1"/>
</dbReference>
<accession>A4BU19</accession>
<dbReference type="STRING" id="314278.NB231_11204"/>
<dbReference type="eggNOG" id="COG3263">
    <property type="taxonomic scope" value="Bacteria"/>
</dbReference>
<dbReference type="InterPro" id="IPR036318">
    <property type="entry name" value="FAD-bd_PCMH-like_sf"/>
</dbReference>
<dbReference type="GO" id="GO:0005886">
    <property type="term" value="C:plasma membrane"/>
    <property type="evidence" value="ECO:0007669"/>
    <property type="project" value="UniProtKB-SubCell"/>
</dbReference>
<feature type="transmembrane region" description="Helical" evidence="12">
    <location>
        <begin position="120"/>
        <end position="139"/>
    </location>
</feature>
<dbReference type="Proteomes" id="UP000003374">
    <property type="component" value="Unassembled WGS sequence"/>
</dbReference>
<feature type="transmembrane region" description="Helical" evidence="12">
    <location>
        <begin position="225"/>
        <end position="252"/>
    </location>
</feature>
<feature type="transmembrane region" description="Helical" evidence="12">
    <location>
        <begin position="273"/>
        <end position="290"/>
    </location>
</feature>
<dbReference type="InterPro" id="IPR006037">
    <property type="entry name" value="RCK_C"/>
</dbReference>
<evidence type="ECO:0000256" key="8">
    <source>
        <dbReference type="ARBA" id="ARBA00022958"/>
    </source>
</evidence>
<keyword evidence="10" id="KW-0406">Ion transport</keyword>
<feature type="transmembrane region" description="Helical" evidence="12">
    <location>
        <begin position="195"/>
        <end position="213"/>
    </location>
</feature>
<gene>
    <name evidence="14" type="ORF">NB231_11204</name>
</gene>
<keyword evidence="7 12" id="KW-0812">Transmembrane</keyword>
<dbReference type="GO" id="GO:1902600">
    <property type="term" value="P:proton transmembrane transport"/>
    <property type="evidence" value="ECO:0007669"/>
    <property type="project" value="InterPro"/>
</dbReference>
<dbReference type="InterPro" id="IPR006153">
    <property type="entry name" value="Cation/H_exchanger_TM"/>
</dbReference>
<keyword evidence="9 12" id="KW-1133">Transmembrane helix</keyword>
<dbReference type="InterPro" id="IPR005170">
    <property type="entry name" value="Transptr-assoc_dom"/>
</dbReference>
<keyword evidence="5" id="KW-0997">Cell inner membrane</keyword>
<keyword evidence="4" id="KW-1003">Cell membrane</keyword>
<dbReference type="PROSITE" id="PS51202">
    <property type="entry name" value="RCK_C"/>
    <property type="match status" value="1"/>
</dbReference>
<dbReference type="SMART" id="SM01091">
    <property type="entry name" value="CorC_HlyC"/>
    <property type="match status" value="1"/>
</dbReference>
<keyword evidence="6" id="KW-0633">Potassium transport</keyword>
<evidence type="ECO:0000313" key="14">
    <source>
        <dbReference type="EMBL" id="EAR20840.1"/>
    </source>
</evidence>
<feature type="transmembrane region" description="Helical" evidence="12">
    <location>
        <begin position="332"/>
        <end position="354"/>
    </location>
</feature>
<dbReference type="Pfam" id="PF00999">
    <property type="entry name" value="Na_H_Exchanger"/>
    <property type="match status" value="1"/>
</dbReference>
<keyword evidence="8" id="KW-0630">Potassium</keyword>
<dbReference type="OrthoDB" id="9810759at2"/>
<feature type="transmembrane region" description="Helical" evidence="12">
    <location>
        <begin position="302"/>
        <end position="325"/>
    </location>
</feature>
<proteinExistence type="predicted"/>
<name>A4BU19_9GAMM</name>
<dbReference type="GO" id="GO:0008324">
    <property type="term" value="F:monoatomic cation transmembrane transporter activity"/>
    <property type="evidence" value="ECO:0007669"/>
    <property type="project" value="InterPro"/>
</dbReference>
<dbReference type="GO" id="GO:0050660">
    <property type="term" value="F:flavin adenine dinucleotide binding"/>
    <property type="evidence" value="ECO:0007669"/>
    <property type="project" value="InterPro"/>
</dbReference>
<protein>
    <submittedName>
        <fullName evidence="14">NhaP-type Na+/H+ and K+/H+ antiporters with a unique C-terminal domain</fullName>
    </submittedName>
</protein>
<feature type="transmembrane region" description="Helical" evidence="12">
    <location>
        <begin position="6"/>
        <end position="23"/>
    </location>
</feature>
<dbReference type="RefSeq" id="WP_005002579.1">
    <property type="nucleotide sequence ID" value="NZ_CH672427.1"/>
</dbReference>
<feature type="transmembrane region" description="Helical" evidence="12">
    <location>
        <begin position="30"/>
        <end position="51"/>
    </location>
</feature>
<evidence type="ECO:0000256" key="10">
    <source>
        <dbReference type="ARBA" id="ARBA00023065"/>
    </source>
</evidence>
<dbReference type="InterPro" id="IPR016169">
    <property type="entry name" value="FAD-bd_PCMH_sub2"/>
</dbReference>
<dbReference type="PANTHER" id="PTHR32507:SF7">
    <property type="entry name" value="K(+)_H(+) ANTIPORTER NHAP2"/>
    <property type="match status" value="1"/>
</dbReference>
<dbReference type="Gene3D" id="3.30.465.10">
    <property type="match status" value="1"/>
</dbReference>
<feature type="transmembrane region" description="Helical" evidence="12">
    <location>
        <begin position="366"/>
        <end position="386"/>
    </location>
</feature>
<organism evidence="14 15">
    <name type="scientific">Nitrococcus mobilis Nb-231</name>
    <dbReference type="NCBI Taxonomy" id="314278"/>
    <lineage>
        <taxon>Bacteria</taxon>
        <taxon>Pseudomonadati</taxon>
        <taxon>Pseudomonadota</taxon>
        <taxon>Gammaproteobacteria</taxon>
        <taxon>Chromatiales</taxon>
        <taxon>Ectothiorhodospiraceae</taxon>
        <taxon>Nitrococcus</taxon>
    </lineage>
</organism>
<evidence type="ECO:0000256" key="3">
    <source>
        <dbReference type="ARBA" id="ARBA00022449"/>
    </source>
</evidence>
<dbReference type="SUPFAM" id="SSF56176">
    <property type="entry name" value="FAD-binding/transporter-associated domain-like"/>
    <property type="match status" value="1"/>
</dbReference>
<comment type="subcellular location">
    <subcellularLocation>
        <location evidence="1">Cell membrane</location>
        <topology evidence="1">Multi-pass membrane protein</topology>
    </subcellularLocation>
</comment>
<dbReference type="GO" id="GO:0006813">
    <property type="term" value="P:potassium ion transport"/>
    <property type="evidence" value="ECO:0007669"/>
    <property type="project" value="UniProtKB-KW"/>
</dbReference>
<evidence type="ECO:0000256" key="6">
    <source>
        <dbReference type="ARBA" id="ARBA00022538"/>
    </source>
</evidence>
<dbReference type="NCBIfam" id="NF003714">
    <property type="entry name" value="PRK05326.1-1"/>
    <property type="match status" value="1"/>
</dbReference>
<evidence type="ECO:0000259" key="13">
    <source>
        <dbReference type="PROSITE" id="PS51202"/>
    </source>
</evidence>
<evidence type="ECO:0000256" key="12">
    <source>
        <dbReference type="SAM" id="Phobius"/>
    </source>
</evidence>
<feature type="transmembrane region" description="Helical" evidence="12">
    <location>
        <begin position="90"/>
        <end position="114"/>
    </location>
</feature>
<evidence type="ECO:0000256" key="4">
    <source>
        <dbReference type="ARBA" id="ARBA00022475"/>
    </source>
</evidence>
<evidence type="ECO:0000256" key="1">
    <source>
        <dbReference type="ARBA" id="ARBA00004651"/>
    </source>
</evidence>
<dbReference type="NCBIfam" id="NF003716">
    <property type="entry name" value="PRK05326.1-3"/>
    <property type="match status" value="1"/>
</dbReference>
<keyword evidence="15" id="KW-1185">Reference proteome</keyword>
<dbReference type="HOGENOM" id="CLU_005912_9_2_6"/>
<evidence type="ECO:0000256" key="5">
    <source>
        <dbReference type="ARBA" id="ARBA00022519"/>
    </source>
</evidence>
<feature type="domain" description="RCK C-terminal" evidence="13">
    <location>
        <begin position="400"/>
        <end position="482"/>
    </location>
</feature>
<evidence type="ECO:0000256" key="7">
    <source>
        <dbReference type="ARBA" id="ARBA00022692"/>
    </source>
</evidence>
<evidence type="ECO:0000256" key="9">
    <source>
        <dbReference type="ARBA" id="ARBA00022989"/>
    </source>
</evidence>
<evidence type="ECO:0000313" key="15">
    <source>
        <dbReference type="Proteomes" id="UP000003374"/>
    </source>
</evidence>
<keyword evidence="11 12" id="KW-0472">Membrane</keyword>
<dbReference type="GO" id="GO:0015297">
    <property type="term" value="F:antiporter activity"/>
    <property type="evidence" value="ECO:0007669"/>
    <property type="project" value="UniProtKB-KW"/>
</dbReference>
<evidence type="ECO:0000256" key="2">
    <source>
        <dbReference type="ARBA" id="ARBA00022448"/>
    </source>
</evidence>
<dbReference type="InterPro" id="IPR038770">
    <property type="entry name" value="Na+/solute_symporter_sf"/>
</dbReference>
<dbReference type="AlphaFoldDB" id="A4BU19"/>
<keyword evidence="2" id="KW-0813">Transport</keyword>
<comment type="caution">
    <text evidence="14">The sequence shown here is derived from an EMBL/GenBank/DDBJ whole genome shotgun (WGS) entry which is preliminary data.</text>
</comment>
<dbReference type="Gene3D" id="1.20.1530.20">
    <property type="match status" value="1"/>
</dbReference>
<keyword evidence="3" id="KW-0050">Antiport</keyword>
<dbReference type="Pfam" id="PF03471">
    <property type="entry name" value="CorC_HlyC"/>
    <property type="match status" value="1"/>
</dbReference>
<feature type="transmembrane region" description="Helical" evidence="12">
    <location>
        <begin position="57"/>
        <end position="78"/>
    </location>
</feature>